<dbReference type="InterPro" id="IPR000524">
    <property type="entry name" value="Tscrpt_reg_HTH_GntR"/>
</dbReference>
<keyword evidence="2" id="KW-0238">DNA-binding</keyword>
<dbReference type="PROSITE" id="PS50949">
    <property type="entry name" value="HTH_GNTR"/>
    <property type="match status" value="1"/>
</dbReference>
<sequence>MTSRRVVPDIAPRELTMATQVMNHVRDRIHSGDMRPDTWYSVYQLSEELGISRSPVRDGLLRLEEAGIIEFVRNRGFRVVEPNPSDVADIFSIRLSLEPAAAARAATHAGPGDIGKLRELLAHMAAAIERQDEATFFDWDQQLHDALASLGHSHRSRAILATLRTHTRLLTDSTVRKYRSLEQVYSEHLPIVDAIATHDAPAAAAAMRAHVSATGRLLLAQNLRKAHPEWDAPELDRRVDEIWERHTAHL</sequence>
<evidence type="ECO:0000259" key="4">
    <source>
        <dbReference type="PROSITE" id="PS50949"/>
    </source>
</evidence>
<dbReference type="InterPro" id="IPR011711">
    <property type="entry name" value="GntR_C"/>
</dbReference>
<keyword evidence="1" id="KW-0805">Transcription regulation</keyword>
<dbReference type="InterPro" id="IPR036390">
    <property type="entry name" value="WH_DNA-bd_sf"/>
</dbReference>
<evidence type="ECO:0000313" key="6">
    <source>
        <dbReference type="Proteomes" id="UP000594681"/>
    </source>
</evidence>
<reference evidence="5 6" key="1">
    <citation type="submission" date="2020-11" db="EMBL/GenBank/DDBJ databases">
        <title>Corynebacterium sp. ZJ-599.</title>
        <authorList>
            <person name="Zhou J."/>
        </authorList>
    </citation>
    <scope>NUCLEOTIDE SEQUENCE [LARGE SCALE GENOMIC DNA]</scope>
    <source>
        <strain evidence="5 6">ZJ-599</strain>
    </source>
</reference>
<evidence type="ECO:0000256" key="1">
    <source>
        <dbReference type="ARBA" id="ARBA00023015"/>
    </source>
</evidence>
<dbReference type="RefSeq" id="WP_165008453.1">
    <property type="nucleotide sequence ID" value="NZ_CP064954.1"/>
</dbReference>
<dbReference type="SMART" id="SM00345">
    <property type="entry name" value="HTH_GNTR"/>
    <property type="match status" value="1"/>
</dbReference>
<dbReference type="Gene3D" id="1.10.10.10">
    <property type="entry name" value="Winged helix-like DNA-binding domain superfamily/Winged helix DNA-binding domain"/>
    <property type="match status" value="1"/>
</dbReference>
<dbReference type="EMBL" id="CP064954">
    <property type="protein sequence ID" value="QPK79659.1"/>
    <property type="molecule type" value="Genomic_DNA"/>
</dbReference>
<dbReference type="Proteomes" id="UP000594681">
    <property type="component" value="Chromosome"/>
</dbReference>
<organism evidence="5 6">
    <name type="scientific">Corynebacterium lizhenjunii</name>
    <dbReference type="NCBI Taxonomy" id="2709394"/>
    <lineage>
        <taxon>Bacteria</taxon>
        <taxon>Bacillati</taxon>
        <taxon>Actinomycetota</taxon>
        <taxon>Actinomycetes</taxon>
        <taxon>Mycobacteriales</taxon>
        <taxon>Corynebacteriaceae</taxon>
        <taxon>Corynebacterium</taxon>
    </lineage>
</organism>
<dbReference type="AlphaFoldDB" id="A0A7T0KGE6"/>
<dbReference type="InterPro" id="IPR036388">
    <property type="entry name" value="WH-like_DNA-bd_sf"/>
</dbReference>
<keyword evidence="3" id="KW-0804">Transcription</keyword>
<dbReference type="SUPFAM" id="SSF48008">
    <property type="entry name" value="GntR ligand-binding domain-like"/>
    <property type="match status" value="1"/>
</dbReference>
<proteinExistence type="predicted"/>
<accession>A0A7T0KGE6</accession>
<protein>
    <submittedName>
        <fullName evidence="5">GntR family transcriptional regulator</fullName>
    </submittedName>
</protein>
<evidence type="ECO:0000256" key="2">
    <source>
        <dbReference type="ARBA" id="ARBA00023125"/>
    </source>
</evidence>
<dbReference type="Pfam" id="PF00392">
    <property type="entry name" value="GntR"/>
    <property type="match status" value="1"/>
</dbReference>
<dbReference type="PANTHER" id="PTHR43537">
    <property type="entry name" value="TRANSCRIPTIONAL REGULATOR, GNTR FAMILY"/>
    <property type="match status" value="1"/>
</dbReference>
<evidence type="ECO:0000313" key="5">
    <source>
        <dbReference type="EMBL" id="QPK79659.1"/>
    </source>
</evidence>
<dbReference type="SUPFAM" id="SSF46785">
    <property type="entry name" value="Winged helix' DNA-binding domain"/>
    <property type="match status" value="1"/>
</dbReference>
<dbReference type="Gene3D" id="1.20.120.530">
    <property type="entry name" value="GntR ligand-binding domain-like"/>
    <property type="match status" value="1"/>
</dbReference>
<dbReference type="GO" id="GO:0003700">
    <property type="term" value="F:DNA-binding transcription factor activity"/>
    <property type="evidence" value="ECO:0007669"/>
    <property type="project" value="InterPro"/>
</dbReference>
<dbReference type="GO" id="GO:0003677">
    <property type="term" value="F:DNA binding"/>
    <property type="evidence" value="ECO:0007669"/>
    <property type="project" value="UniProtKB-KW"/>
</dbReference>
<dbReference type="Pfam" id="PF07729">
    <property type="entry name" value="FCD"/>
    <property type="match status" value="1"/>
</dbReference>
<evidence type="ECO:0000256" key="3">
    <source>
        <dbReference type="ARBA" id="ARBA00023163"/>
    </source>
</evidence>
<dbReference type="InterPro" id="IPR008920">
    <property type="entry name" value="TF_FadR/GntR_C"/>
</dbReference>
<keyword evidence="6" id="KW-1185">Reference proteome</keyword>
<dbReference type="PANTHER" id="PTHR43537:SF24">
    <property type="entry name" value="GLUCONATE OPERON TRANSCRIPTIONAL REPRESSOR"/>
    <property type="match status" value="1"/>
</dbReference>
<dbReference type="KEGG" id="cliz:G7Y31_02835"/>
<feature type="domain" description="HTH gntR-type" evidence="4">
    <location>
        <begin position="15"/>
        <end position="82"/>
    </location>
</feature>
<gene>
    <name evidence="5" type="ORF">G7Y31_02835</name>
</gene>
<name>A0A7T0KGE6_9CORY</name>
<dbReference type="SMART" id="SM00895">
    <property type="entry name" value="FCD"/>
    <property type="match status" value="1"/>
</dbReference>